<evidence type="ECO:0000313" key="1">
    <source>
        <dbReference type="EMBL" id="KAF1771727.1"/>
    </source>
</evidence>
<dbReference type="AlphaFoldDB" id="A0A6A5HYD9"/>
<reference evidence="1 2" key="1">
    <citation type="submission" date="2019-12" db="EMBL/GenBank/DDBJ databases">
        <title>Chromosome-level assembly of the Caenorhabditis remanei genome.</title>
        <authorList>
            <person name="Teterina A.A."/>
            <person name="Willis J.H."/>
            <person name="Phillips P.C."/>
        </authorList>
    </citation>
    <scope>NUCLEOTIDE SEQUENCE [LARGE SCALE GENOMIC DNA]</scope>
    <source>
        <strain evidence="1 2">PX506</strain>
        <tissue evidence="1">Whole organism</tissue>
    </source>
</reference>
<accession>A0A6A5HYD9</accession>
<evidence type="ECO:0000313" key="2">
    <source>
        <dbReference type="Proteomes" id="UP000483820"/>
    </source>
</evidence>
<comment type="caution">
    <text evidence="1">The sequence shown here is derived from an EMBL/GenBank/DDBJ whole genome shotgun (WGS) entry which is preliminary data.</text>
</comment>
<proteinExistence type="predicted"/>
<dbReference type="EMBL" id="WUAV01000001">
    <property type="protein sequence ID" value="KAF1771727.1"/>
    <property type="molecule type" value="Genomic_DNA"/>
</dbReference>
<protein>
    <submittedName>
        <fullName evidence="1">Uncharacterized protein</fullName>
    </submittedName>
</protein>
<dbReference type="GeneID" id="78773647"/>
<sequence>MRIKLNALDEIKRPTLLHKHVAKINDIFIRKQIHAAKGDLETTPYWLQMQNEGFREEAGFFISHKTQDGARRKQVGRGVVNTTGCGFNIFIKEDRIDALPWAFIPRT</sequence>
<gene>
    <name evidence="1" type="ORF">GCK72_003554</name>
</gene>
<dbReference type="CTD" id="78773647"/>
<dbReference type="RefSeq" id="XP_053592764.1">
    <property type="nucleotide sequence ID" value="XM_053724119.1"/>
</dbReference>
<name>A0A6A5HYD9_CAERE</name>
<organism evidence="1 2">
    <name type="scientific">Caenorhabditis remanei</name>
    <name type="common">Caenorhabditis vulgaris</name>
    <dbReference type="NCBI Taxonomy" id="31234"/>
    <lineage>
        <taxon>Eukaryota</taxon>
        <taxon>Metazoa</taxon>
        <taxon>Ecdysozoa</taxon>
        <taxon>Nematoda</taxon>
        <taxon>Chromadorea</taxon>
        <taxon>Rhabditida</taxon>
        <taxon>Rhabditina</taxon>
        <taxon>Rhabditomorpha</taxon>
        <taxon>Rhabditoidea</taxon>
        <taxon>Rhabditidae</taxon>
        <taxon>Peloderinae</taxon>
        <taxon>Caenorhabditis</taxon>
    </lineage>
</organism>
<dbReference type="KEGG" id="crq:GCK72_003554"/>
<dbReference type="Proteomes" id="UP000483820">
    <property type="component" value="Chromosome I"/>
</dbReference>